<dbReference type="EMBL" id="CAJVQC010047581">
    <property type="protein sequence ID" value="CAG8784942.1"/>
    <property type="molecule type" value="Genomic_DNA"/>
</dbReference>
<reference evidence="1" key="1">
    <citation type="submission" date="2021-06" db="EMBL/GenBank/DDBJ databases">
        <authorList>
            <person name="Kallberg Y."/>
            <person name="Tangrot J."/>
            <person name="Rosling A."/>
        </authorList>
    </citation>
    <scope>NUCLEOTIDE SEQUENCE</scope>
    <source>
        <strain evidence="1">MA461A</strain>
    </source>
</reference>
<evidence type="ECO:0000313" key="2">
    <source>
        <dbReference type="Proteomes" id="UP000789920"/>
    </source>
</evidence>
<evidence type="ECO:0000313" key="1">
    <source>
        <dbReference type="EMBL" id="CAG8784942.1"/>
    </source>
</evidence>
<accession>A0ACA9RAP3</accession>
<name>A0ACA9RAP3_9GLOM</name>
<comment type="caution">
    <text evidence="1">The sequence shown here is derived from an EMBL/GenBank/DDBJ whole genome shotgun (WGS) entry which is preliminary data.</text>
</comment>
<protein>
    <submittedName>
        <fullName evidence="1">27222_t:CDS:1</fullName>
    </submittedName>
</protein>
<dbReference type="Proteomes" id="UP000789920">
    <property type="component" value="Unassembled WGS sequence"/>
</dbReference>
<feature type="non-terminal residue" evidence="1">
    <location>
        <position position="286"/>
    </location>
</feature>
<sequence length="286" mass="32702">IVTIIFFASKMSSSNDIDDEESTSTLSSEKASNDKQRKAYGRPFDPWSRRDLLTFKMHIARNCPNAPLEAQLFYFKQLNEDNEDQTSNKKRKADLKDNEEIPKLVENEELSIKRQEQLEDSMCLAFVCAGIPFNVAGNENVHAWLQNLGPEVKMESELRSKNYITLAHRLNLICKDIMKESFSKRVLSQATLIAQFFKSSHIANSALEHEIQINIIVGGGRGFKRGHYRKIATCASTLWKAFGKSESSCRQLLGQLVSYKENELPFDGPFEPDCQTPQTWWKLIED</sequence>
<proteinExistence type="predicted"/>
<feature type="non-terminal residue" evidence="1">
    <location>
        <position position="1"/>
    </location>
</feature>
<organism evidence="1 2">
    <name type="scientific">Racocetra persica</name>
    <dbReference type="NCBI Taxonomy" id="160502"/>
    <lineage>
        <taxon>Eukaryota</taxon>
        <taxon>Fungi</taxon>
        <taxon>Fungi incertae sedis</taxon>
        <taxon>Mucoromycota</taxon>
        <taxon>Glomeromycotina</taxon>
        <taxon>Glomeromycetes</taxon>
        <taxon>Diversisporales</taxon>
        <taxon>Gigasporaceae</taxon>
        <taxon>Racocetra</taxon>
    </lineage>
</organism>
<keyword evidence="2" id="KW-1185">Reference proteome</keyword>
<gene>
    <name evidence="1" type="ORF">RPERSI_LOCUS18142</name>
</gene>